<proteinExistence type="predicted"/>
<organism evidence="1 2">
    <name type="scientific">Pseudonocardia parietis</name>
    <dbReference type="NCBI Taxonomy" id="570936"/>
    <lineage>
        <taxon>Bacteria</taxon>
        <taxon>Bacillati</taxon>
        <taxon>Actinomycetota</taxon>
        <taxon>Actinomycetes</taxon>
        <taxon>Pseudonocardiales</taxon>
        <taxon>Pseudonocardiaceae</taxon>
        <taxon>Pseudonocardia</taxon>
    </lineage>
</organism>
<reference evidence="1 2" key="1">
    <citation type="submission" date="2021-03" db="EMBL/GenBank/DDBJ databases">
        <title>Sequencing the genomes of 1000 actinobacteria strains.</title>
        <authorList>
            <person name="Klenk H.-P."/>
        </authorList>
    </citation>
    <scope>NUCLEOTIDE SEQUENCE [LARGE SCALE GENOMIC DNA]</scope>
    <source>
        <strain evidence="1 2">DSM 45256</strain>
    </source>
</reference>
<keyword evidence="2" id="KW-1185">Reference proteome</keyword>
<protein>
    <submittedName>
        <fullName evidence="1">Uncharacterized protein</fullName>
    </submittedName>
</protein>
<sequence>MEDTTTFPPASPVQPIGDPGLAAARRRWRAAGDRLWPIVLADGEAYQQAAAAVGRLLERLREEIHSLEELVLLEREPGNRMTDVAHPAVSGPDVLAAACALRADEIDAEAAVAGHDQKEGS</sequence>
<evidence type="ECO:0000313" key="2">
    <source>
        <dbReference type="Proteomes" id="UP001519295"/>
    </source>
</evidence>
<accession>A0ABS4VWF0</accession>
<name>A0ABS4VWF0_9PSEU</name>
<gene>
    <name evidence="1" type="ORF">JOF36_003535</name>
</gene>
<dbReference type="RefSeq" id="WP_210028028.1">
    <property type="nucleotide sequence ID" value="NZ_JAGINU010000001.1"/>
</dbReference>
<dbReference type="EMBL" id="JAGINU010000001">
    <property type="protein sequence ID" value="MBP2367839.1"/>
    <property type="molecule type" value="Genomic_DNA"/>
</dbReference>
<comment type="caution">
    <text evidence="1">The sequence shown here is derived from an EMBL/GenBank/DDBJ whole genome shotgun (WGS) entry which is preliminary data.</text>
</comment>
<evidence type="ECO:0000313" key="1">
    <source>
        <dbReference type="EMBL" id="MBP2367839.1"/>
    </source>
</evidence>
<dbReference type="Proteomes" id="UP001519295">
    <property type="component" value="Unassembled WGS sequence"/>
</dbReference>